<dbReference type="Proteomes" id="UP000002573">
    <property type="component" value="Chromosome"/>
</dbReference>
<dbReference type="PANTHER" id="PTHR43790:SF9">
    <property type="entry name" value="GALACTOFURANOSE TRANSPORTER ATP-BINDING PROTEIN YTFR"/>
    <property type="match status" value="1"/>
</dbReference>
<dbReference type="InterPro" id="IPR017871">
    <property type="entry name" value="ABC_transporter-like_CS"/>
</dbReference>
<keyword evidence="3" id="KW-0547">Nucleotide-binding</keyword>
<reference evidence="7" key="1">
    <citation type="submission" date="2010-05" db="EMBL/GenBank/DDBJ databases">
        <title>Complete sequence of Staphylothermus hellenicus DSM 12710.</title>
        <authorList>
            <consortium name="US DOE Joint Genome Institute"/>
            <person name="Lucas S."/>
            <person name="Copeland A."/>
            <person name="Lapidus A."/>
            <person name="Cheng J.-F."/>
            <person name="Bruce D."/>
            <person name="Goodwin L."/>
            <person name="Pitluck S."/>
            <person name="Davenport K."/>
            <person name="Detter J.C."/>
            <person name="Han C."/>
            <person name="Tapia R."/>
            <person name="Larimer F."/>
            <person name="Land M."/>
            <person name="Hauser L."/>
            <person name="Kyrpides N."/>
            <person name="Mikhailova N."/>
            <person name="Anderson I.J."/>
            <person name="Woyke T."/>
        </authorList>
    </citation>
    <scope>NUCLEOTIDE SEQUENCE [LARGE SCALE GENOMIC DNA]</scope>
    <source>
        <strain evidence="7">DSM 12710 / JCM 10830 / BK20S6-10-b1 / P8</strain>
    </source>
</reference>
<evidence type="ECO:0000256" key="2">
    <source>
        <dbReference type="ARBA" id="ARBA00022737"/>
    </source>
</evidence>
<dbReference type="SUPFAM" id="SSF52540">
    <property type="entry name" value="P-loop containing nucleoside triphosphate hydrolases"/>
    <property type="match status" value="2"/>
</dbReference>
<dbReference type="InterPro" id="IPR050107">
    <property type="entry name" value="ABC_carbohydrate_import_ATPase"/>
</dbReference>
<dbReference type="CDD" id="cd03215">
    <property type="entry name" value="ABC_Carb_Monos_II"/>
    <property type="match status" value="1"/>
</dbReference>
<dbReference type="SMART" id="SM00382">
    <property type="entry name" value="AAA"/>
    <property type="match status" value="1"/>
</dbReference>
<evidence type="ECO:0000313" key="6">
    <source>
        <dbReference type="EMBL" id="ADI31807.1"/>
    </source>
</evidence>
<feature type="domain" description="ABC transporter" evidence="5">
    <location>
        <begin position="24"/>
        <end position="258"/>
    </location>
</feature>
<dbReference type="AlphaFoldDB" id="D7DCB0"/>
<dbReference type="PROSITE" id="PS00211">
    <property type="entry name" value="ABC_TRANSPORTER_1"/>
    <property type="match status" value="1"/>
</dbReference>
<dbReference type="STRING" id="591019.Shell_0684"/>
<evidence type="ECO:0000256" key="4">
    <source>
        <dbReference type="ARBA" id="ARBA00022840"/>
    </source>
</evidence>
<keyword evidence="4" id="KW-0067">ATP-binding</keyword>
<dbReference type="KEGG" id="shc:Shell_0684"/>
<dbReference type="OrthoDB" id="18209at2157"/>
<dbReference type="EMBL" id="CP002051">
    <property type="protein sequence ID" value="ADI31807.1"/>
    <property type="molecule type" value="Genomic_DNA"/>
</dbReference>
<feature type="domain" description="ABC transporter" evidence="5">
    <location>
        <begin position="277"/>
        <end position="515"/>
    </location>
</feature>
<dbReference type="CDD" id="cd03216">
    <property type="entry name" value="ABC_Carb_Monos_I"/>
    <property type="match status" value="1"/>
</dbReference>
<dbReference type="Gene3D" id="3.40.50.300">
    <property type="entry name" value="P-loop containing nucleotide triphosphate hydrolases"/>
    <property type="match status" value="2"/>
</dbReference>
<dbReference type="HOGENOM" id="CLU_000604_92_0_2"/>
<gene>
    <name evidence="6" type="ordered locus">Shell_0684</name>
</gene>
<dbReference type="InterPro" id="IPR027417">
    <property type="entry name" value="P-loop_NTPase"/>
</dbReference>
<dbReference type="GeneID" id="9233973"/>
<dbReference type="InterPro" id="IPR003593">
    <property type="entry name" value="AAA+_ATPase"/>
</dbReference>
<dbReference type="GO" id="GO:0016887">
    <property type="term" value="F:ATP hydrolysis activity"/>
    <property type="evidence" value="ECO:0007669"/>
    <property type="project" value="InterPro"/>
</dbReference>
<name>D7DCB0_STAHD</name>
<dbReference type="RefSeq" id="WP_013143005.1">
    <property type="nucleotide sequence ID" value="NC_014205.1"/>
</dbReference>
<proteinExistence type="predicted"/>
<organism evidence="6 7">
    <name type="scientific">Staphylothermus hellenicus (strain DSM 12710 / JCM 10830 / BK20S6-10-b1 / P8)</name>
    <dbReference type="NCBI Taxonomy" id="591019"/>
    <lineage>
        <taxon>Archaea</taxon>
        <taxon>Thermoproteota</taxon>
        <taxon>Thermoprotei</taxon>
        <taxon>Desulfurococcales</taxon>
        <taxon>Desulfurococcaceae</taxon>
        <taxon>Staphylothermus</taxon>
    </lineage>
</organism>
<protein>
    <submittedName>
        <fullName evidence="6">ABC transporter related protein</fullName>
    </submittedName>
</protein>
<dbReference type="eggNOG" id="arCOG00186">
    <property type="taxonomic scope" value="Archaea"/>
</dbReference>
<keyword evidence="1" id="KW-0813">Transport</keyword>
<reference evidence="6 7" key="2">
    <citation type="journal article" date="2011" name="Stand. Genomic Sci.">
        <title>Complete genome sequence of Staphylothermus hellenicus P8.</title>
        <authorList>
            <person name="Anderson I."/>
            <person name="Wirth R."/>
            <person name="Lucas S."/>
            <person name="Copeland A."/>
            <person name="Lapidus A."/>
            <person name="Cheng J.F."/>
            <person name="Goodwin L."/>
            <person name="Pitluck S."/>
            <person name="Davenport K."/>
            <person name="Detter J.C."/>
            <person name="Han C."/>
            <person name="Tapia R."/>
            <person name="Land M."/>
            <person name="Hauser L."/>
            <person name="Pati A."/>
            <person name="Mikhailova N."/>
            <person name="Woyke T."/>
            <person name="Klenk H.P."/>
            <person name="Kyrpides N."/>
            <person name="Ivanova N."/>
        </authorList>
    </citation>
    <scope>NUCLEOTIDE SEQUENCE [LARGE SCALE GENOMIC DNA]</scope>
    <source>
        <strain evidence="7">DSM 12710 / JCM 10830 / BK20S6-10-b1 / P8</strain>
    </source>
</reference>
<evidence type="ECO:0000256" key="3">
    <source>
        <dbReference type="ARBA" id="ARBA00022741"/>
    </source>
</evidence>
<dbReference type="PANTHER" id="PTHR43790">
    <property type="entry name" value="CARBOHYDRATE TRANSPORT ATP-BINDING PROTEIN MG119-RELATED"/>
    <property type="match status" value="1"/>
</dbReference>
<evidence type="ECO:0000313" key="7">
    <source>
        <dbReference type="Proteomes" id="UP000002573"/>
    </source>
</evidence>
<accession>D7DCB0</accession>
<evidence type="ECO:0000256" key="1">
    <source>
        <dbReference type="ARBA" id="ARBA00022448"/>
    </source>
</evidence>
<sequence length="515" mass="56968">MAAEADKQKSFFSSPHQENKDTILRVEGISKRFPGVVALDNISLEFEKGTVHALLGENGAGKSTFVKILYGIYTPDEGEIIVEGRRVTIASPMDAINLGIIMVSQSPVIIDRLTVAENIVLGIRRYGYYTLVGKVREKIVEVSKKVGVKIDPDTEVWRLSYTQKQLVEIVRALLLGAKILLLDEAITYLPLEEKKKFYKFIREYADLGGTVVLITHKIPEAMDVADKITVLRRGKLVGTVSVKEATMDQIRTMMFGERSGEITYEKLPPGNPTNPILEIKDLWVRGDFGGLAVQGASLTVRKGEVVGIAGVAGNGQKELLQAVMRLRPIEKGKIIYDGVDVTNKTTHYMRMNGVGYIPDLPAKYGVSIENNILENLGVLPNFVSETINWSKLKALSFKLIKEFEIKTPSPETPVKFLSGGNIMKVLVSRELTTATKLLIAYNPTRGLDEATAIKVRRIIKDRVIKQGIGALIASEDLDEVFQISDTIVVMNSGKIVGVFPADKAKREEIEHLMVM</sequence>
<dbReference type="GO" id="GO:0005524">
    <property type="term" value="F:ATP binding"/>
    <property type="evidence" value="ECO:0007669"/>
    <property type="project" value="UniProtKB-KW"/>
</dbReference>
<dbReference type="PROSITE" id="PS50893">
    <property type="entry name" value="ABC_TRANSPORTER_2"/>
    <property type="match status" value="2"/>
</dbReference>
<dbReference type="InterPro" id="IPR003439">
    <property type="entry name" value="ABC_transporter-like_ATP-bd"/>
</dbReference>
<keyword evidence="7" id="KW-1185">Reference proteome</keyword>
<dbReference type="Pfam" id="PF00005">
    <property type="entry name" value="ABC_tran"/>
    <property type="match status" value="2"/>
</dbReference>
<evidence type="ECO:0000259" key="5">
    <source>
        <dbReference type="PROSITE" id="PS50893"/>
    </source>
</evidence>
<keyword evidence="2" id="KW-0677">Repeat</keyword>